<dbReference type="VEuPathDB" id="FungiDB:HpaG811903"/>
<dbReference type="InParanoid" id="M4BZ80"/>
<evidence type="ECO:0000313" key="3">
    <source>
        <dbReference type="Proteomes" id="UP000011713"/>
    </source>
</evidence>
<reference evidence="3" key="1">
    <citation type="journal article" date="2010" name="Science">
        <title>Signatures of adaptation to obligate biotrophy in the Hyaloperonospora arabidopsidis genome.</title>
        <authorList>
            <person name="Baxter L."/>
            <person name="Tripathy S."/>
            <person name="Ishaque N."/>
            <person name="Boot N."/>
            <person name="Cabral A."/>
            <person name="Kemen E."/>
            <person name="Thines M."/>
            <person name="Ah-Fong A."/>
            <person name="Anderson R."/>
            <person name="Badejoko W."/>
            <person name="Bittner-Eddy P."/>
            <person name="Boore J.L."/>
            <person name="Chibucos M.C."/>
            <person name="Coates M."/>
            <person name="Dehal P."/>
            <person name="Delehaunty K."/>
            <person name="Dong S."/>
            <person name="Downton P."/>
            <person name="Dumas B."/>
            <person name="Fabro G."/>
            <person name="Fronick C."/>
            <person name="Fuerstenberg S.I."/>
            <person name="Fulton L."/>
            <person name="Gaulin E."/>
            <person name="Govers F."/>
            <person name="Hughes L."/>
            <person name="Humphray S."/>
            <person name="Jiang R.H."/>
            <person name="Judelson H."/>
            <person name="Kamoun S."/>
            <person name="Kyung K."/>
            <person name="Meijer H."/>
            <person name="Minx P."/>
            <person name="Morris P."/>
            <person name="Nelson J."/>
            <person name="Phuntumart V."/>
            <person name="Qutob D."/>
            <person name="Rehmany A."/>
            <person name="Rougon-Cardoso A."/>
            <person name="Ryden P."/>
            <person name="Torto-Alalibo T."/>
            <person name="Studholme D."/>
            <person name="Wang Y."/>
            <person name="Win J."/>
            <person name="Wood J."/>
            <person name="Clifton S.W."/>
            <person name="Rogers J."/>
            <person name="Van den Ackerveken G."/>
            <person name="Jones J.D."/>
            <person name="McDowell J.M."/>
            <person name="Beynon J."/>
            <person name="Tyler B.M."/>
        </authorList>
    </citation>
    <scope>NUCLEOTIDE SEQUENCE [LARGE SCALE GENOMIC DNA]</scope>
    <source>
        <strain evidence="3">Emoy2</strain>
    </source>
</reference>
<dbReference type="HOGENOM" id="CLU_1985868_0_0_1"/>
<accession>M4BZ80</accession>
<keyword evidence="3" id="KW-1185">Reference proteome</keyword>
<proteinExistence type="predicted"/>
<evidence type="ECO:0000313" key="2">
    <source>
        <dbReference type="EnsemblProtists" id="HpaP811903"/>
    </source>
</evidence>
<evidence type="ECO:0000256" key="1">
    <source>
        <dbReference type="SAM" id="MobiDB-lite"/>
    </source>
</evidence>
<dbReference type="EMBL" id="CU694535">
    <property type="status" value="NOT_ANNOTATED_CDS"/>
    <property type="molecule type" value="Genomic_DNA"/>
</dbReference>
<feature type="region of interest" description="Disordered" evidence="1">
    <location>
        <begin position="1"/>
        <end position="30"/>
    </location>
</feature>
<reference evidence="2" key="2">
    <citation type="submission" date="2015-06" db="UniProtKB">
        <authorList>
            <consortium name="EnsemblProtists"/>
        </authorList>
    </citation>
    <scope>IDENTIFICATION</scope>
    <source>
        <strain evidence="2">Emoy2</strain>
    </source>
</reference>
<protein>
    <submittedName>
        <fullName evidence="2">Uncharacterized protein</fullName>
    </submittedName>
</protein>
<dbReference type="Proteomes" id="UP000011713">
    <property type="component" value="Unassembled WGS sequence"/>
</dbReference>
<name>M4BZ80_HYAAE</name>
<organism evidence="2 3">
    <name type="scientific">Hyaloperonospora arabidopsidis (strain Emoy2)</name>
    <name type="common">Downy mildew agent</name>
    <name type="synonym">Peronospora arabidopsidis</name>
    <dbReference type="NCBI Taxonomy" id="559515"/>
    <lineage>
        <taxon>Eukaryota</taxon>
        <taxon>Sar</taxon>
        <taxon>Stramenopiles</taxon>
        <taxon>Oomycota</taxon>
        <taxon>Peronosporomycetes</taxon>
        <taxon>Peronosporales</taxon>
        <taxon>Peronosporaceae</taxon>
        <taxon>Hyaloperonospora</taxon>
    </lineage>
</organism>
<dbReference type="EnsemblProtists" id="HpaT811903">
    <property type="protein sequence ID" value="HpaP811903"/>
    <property type="gene ID" value="HpaG811903"/>
</dbReference>
<sequence>MAAAARSDPREAATWRRNFMRATREKQDKPDLSGFEIRSAFAKCAKKGRDRHGLRNTTRKRKYIKKFKHSGCSLIGAARAIRLHITNLCDVGEKGNDKANRDKEITVDEGEYGDSEEELHEVIDLT</sequence>
<dbReference type="AlphaFoldDB" id="M4BZ80"/>